<keyword evidence="4" id="KW-1185">Reference proteome</keyword>
<dbReference type="PANTHER" id="PTHR48090">
    <property type="entry name" value="UNDECAPRENYL-PHOSPHATE 4-DEOXY-4-FORMAMIDO-L-ARABINOSE TRANSFERASE-RELATED"/>
    <property type="match status" value="1"/>
</dbReference>
<keyword evidence="2" id="KW-0808">Transferase</keyword>
<dbReference type="InterPro" id="IPR050256">
    <property type="entry name" value="Glycosyltransferase_2"/>
</dbReference>
<dbReference type="EMBL" id="FOTL01000008">
    <property type="protein sequence ID" value="SFL37446.1"/>
    <property type="molecule type" value="Genomic_DNA"/>
</dbReference>
<dbReference type="SUPFAM" id="SSF53448">
    <property type="entry name" value="Nucleotide-diphospho-sugar transferases"/>
    <property type="match status" value="1"/>
</dbReference>
<sequence length="226" mass="24398">MLNSIAIIPTYNEEVAIGSIVLRTLQYVDKVLIVNDGSDDKTEEVAKLAGAEVINHAKNLGKGEALKSAFQAIGDAYIIVTIDGDGQHNPDEIPNLIKPILEDGADLVNGSRYMNGPEENTPAYRRVGQQVLDAATNISAGIKITDSQSGFRAFSNKAKDCFRFKDTGFGIESEMLVDAAEAGLKIVEVPITVRYDVDGSTKDPITHGVGVLLKITKDKVLRILKK</sequence>
<dbReference type="CDD" id="cd04179">
    <property type="entry name" value="DPM_DPG-synthase_like"/>
    <property type="match status" value="1"/>
</dbReference>
<proteinExistence type="predicted"/>
<dbReference type="AlphaFoldDB" id="A0A126R0E3"/>
<dbReference type="Gene3D" id="3.90.550.10">
    <property type="entry name" value="Spore Coat Polysaccharide Biosynthesis Protein SpsA, Chain A"/>
    <property type="match status" value="1"/>
</dbReference>
<dbReference type="EMBL" id="CP014265">
    <property type="protein sequence ID" value="AMK15516.1"/>
    <property type="molecule type" value="Genomic_DNA"/>
</dbReference>
<accession>A0A126R0E3</accession>
<dbReference type="STRING" id="294671.YLM1_0959"/>
<dbReference type="KEGG" id="mol:YLM1_0959"/>
<evidence type="ECO:0000259" key="1">
    <source>
        <dbReference type="Pfam" id="PF00535"/>
    </source>
</evidence>
<reference evidence="5" key="4">
    <citation type="submission" date="2016-10" db="EMBL/GenBank/DDBJ databases">
        <authorList>
            <person name="Varghese N."/>
        </authorList>
    </citation>
    <scope>NUCLEOTIDE SEQUENCE [LARGE SCALE GENOMIC DNA]</scope>
    <source>
        <strain evidence="5">DSM 16632</strain>
    </source>
</reference>
<dbReference type="PANTHER" id="PTHR48090:SF7">
    <property type="entry name" value="RFBJ PROTEIN"/>
    <property type="match status" value="1"/>
</dbReference>
<evidence type="ECO:0000313" key="5">
    <source>
        <dbReference type="Proteomes" id="UP000183442"/>
    </source>
</evidence>
<protein>
    <submittedName>
        <fullName evidence="2">Glycosyl transferase GT2 family</fullName>
    </submittedName>
    <submittedName>
        <fullName evidence="3">Glycosyl transferase family 2</fullName>
    </submittedName>
</protein>
<gene>
    <name evidence="3" type="ORF">SAMN02910297_00716</name>
    <name evidence="2" type="ORF">YLM1_0959</name>
</gene>
<organism evidence="2 4">
    <name type="scientific">Methanobrevibacter olleyae</name>
    <dbReference type="NCBI Taxonomy" id="294671"/>
    <lineage>
        <taxon>Archaea</taxon>
        <taxon>Methanobacteriati</taxon>
        <taxon>Methanobacteriota</taxon>
        <taxon>Methanomada group</taxon>
        <taxon>Methanobacteria</taxon>
        <taxon>Methanobacteriales</taxon>
        <taxon>Methanobacteriaceae</taxon>
        <taxon>Methanobrevibacter</taxon>
    </lineage>
</organism>
<dbReference type="OrthoDB" id="11098at2157"/>
<dbReference type="InterPro" id="IPR029044">
    <property type="entry name" value="Nucleotide-diphossugar_trans"/>
</dbReference>
<evidence type="ECO:0000313" key="2">
    <source>
        <dbReference type="EMBL" id="AMK15516.1"/>
    </source>
</evidence>
<dbReference type="RefSeq" id="WP_067146823.1">
    <property type="nucleotide sequence ID" value="NZ_CP014265.1"/>
</dbReference>
<dbReference type="Proteomes" id="UP000066376">
    <property type="component" value="Chromosome"/>
</dbReference>
<dbReference type="PATRIC" id="fig|294671.3.peg.1006"/>
<reference evidence="4" key="2">
    <citation type="submission" date="2016-02" db="EMBL/GenBank/DDBJ databases">
        <title>The draft genome sequence of the rumen methanogen Methanobrevibacter olleyae YLM1.</title>
        <authorList>
            <consortium name="New Zealand Agricultural Greenhouse Gas Research Centre/Pastoral Greenhouse Gas Research Consortium"/>
            <person name="Kelly W.J."/>
            <person name="Li D."/>
            <person name="Lambie S.C."/>
            <person name="Attwood G.T."/>
            <person name="Altermann E."/>
            <person name="Leahy S.C."/>
        </authorList>
    </citation>
    <scope>NUCLEOTIDE SEQUENCE [LARGE SCALE GENOMIC DNA]</scope>
    <source>
        <strain evidence="4">YLM1</strain>
    </source>
</reference>
<dbReference type="GeneID" id="28489258"/>
<name>A0A126R0E3_METOL</name>
<evidence type="ECO:0000313" key="3">
    <source>
        <dbReference type="EMBL" id="SFL37446.1"/>
    </source>
</evidence>
<reference evidence="3" key="3">
    <citation type="submission" date="2016-10" db="EMBL/GenBank/DDBJ databases">
        <authorList>
            <person name="de Groot N.N."/>
        </authorList>
    </citation>
    <scope>NUCLEOTIDE SEQUENCE [LARGE SCALE GENOMIC DNA]</scope>
    <source>
        <strain evidence="3">DSM 16632</strain>
    </source>
</reference>
<reference evidence="2 4" key="1">
    <citation type="journal article" date="2016" name="Genome Announc.">
        <title>Draft Genome Sequence of the Rumen Methanogen Methanobrevibacter olleyae YLM1.</title>
        <authorList>
            <person name="Kelly W.J."/>
            <person name="Li D."/>
            <person name="Lambie S.C."/>
            <person name="Cox F."/>
            <person name="Attwood G.T."/>
            <person name="Altermann E."/>
            <person name="Leahy S.C."/>
        </authorList>
    </citation>
    <scope>NUCLEOTIDE SEQUENCE [LARGE SCALE GENOMIC DNA]</scope>
    <source>
        <strain evidence="2 4">YLM1</strain>
    </source>
</reference>
<dbReference type="Proteomes" id="UP000183442">
    <property type="component" value="Unassembled WGS sequence"/>
</dbReference>
<dbReference type="Pfam" id="PF00535">
    <property type="entry name" value="Glycos_transf_2"/>
    <property type="match status" value="1"/>
</dbReference>
<feature type="domain" description="Glycosyltransferase 2-like" evidence="1">
    <location>
        <begin position="6"/>
        <end position="158"/>
    </location>
</feature>
<dbReference type="GO" id="GO:0016740">
    <property type="term" value="F:transferase activity"/>
    <property type="evidence" value="ECO:0007669"/>
    <property type="project" value="UniProtKB-KW"/>
</dbReference>
<evidence type="ECO:0000313" key="4">
    <source>
        <dbReference type="Proteomes" id="UP000066376"/>
    </source>
</evidence>
<dbReference type="InterPro" id="IPR001173">
    <property type="entry name" value="Glyco_trans_2-like"/>
</dbReference>